<proteinExistence type="predicted"/>
<dbReference type="STRING" id="548476.cauri_2315"/>
<dbReference type="AlphaFoldDB" id="C3PJM0"/>
<reference evidence="1 2" key="1">
    <citation type="journal article" date="2010" name="BMC Genomics">
        <title>Complete genome sequence and lifestyle of black-pigmented Corynebacterium aurimucosum ATCC 700975 (formerly C. nigricans CN-1) isolated from a vaginal swab of a woman with spontaneous abortion.</title>
        <authorList>
            <person name="Trost E."/>
            <person name="Gotker S."/>
            <person name="Schneider J."/>
            <person name="Schneiker-Bekel S."/>
            <person name="Szczepanowski R."/>
            <person name="Tilker A."/>
            <person name="Viehoever P."/>
            <person name="Arnold W."/>
            <person name="Bekel T."/>
            <person name="Blom J."/>
            <person name="Gartemann K.H."/>
            <person name="Linke B."/>
            <person name="Goesmann A."/>
            <person name="Puhler A."/>
            <person name="Shukla S.K."/>
            <person name="Tauch A."/>
        </authorList>
    </citation>
    <scope>NUCLEOTIDE SEQUENCE [LARGE SCALE GENOMIC DNA]</scope>
    <source>
        <strain evidence="2">ATCC 700975 / DSM 44827 / CIP 107346 / CN-1</strain>
    </source>
</reference>
<name>C3PJM0_CORA7</name>
<protein>
    <submittedName>
        <fullName evidence="1">Uncharacterized protein</fullName>
    </submittedName>
</protein>
<dbReference type="EMBL" id="CP001601">
    <property type="protein sequence ID" value="ACP33906.1"/>
    <property type="molecule type" value="Genomic_DNA"/>
</dbReference>
<evidence type="ECO:0000313" key="2">
    <source>
        <dbReference type="Proteomes" id="UP000002077"/>
    </source>
</evidence>
<keyword evidence="2" id="KW-1185">Reference proteome</keyword>
<accession>C3PJM0</accession>
<dbReference type="Proteomes" id="UP000002077">
    <property type="component" value="Chromosome"/>
</dbReference>
<sequence length="86" mass="9529">MNHLDIDQAALPQIRSLFDHASPTVSPSLLEPPRTARALALLGARWEDARRASERSRKARLEELESFVGVTQGFDSELSARLEGSE</sequence>
<dbReference type="KEGG" id="car:cauri_2315"/>
<gene>
    <name evidence="1" type="ordered locus">cauri_2315</name>
</gene>
<dbReference type="HOGENOM" id="CLU_2492586_0_0_11"/>
<evidence type="ECO:0000313" key="1">
    <source>
        <dbReference type="EMBL" id="ACP33906.1"/>
    </source>
</evidence>
<organism evidence="1 2">
    <name type="scientific">Corynebacterium aurimucosum (strain ATCC 700975 / DSM 44827 / CIP 107346 / CN-1)</name>
    <name type="common">Corynebacterium nigricans</name>
    <dbReference type="NCBI Taxonomy" id="548476"/>
    <lineage>
        <taxon>Bacteria</taxon>
        <taxon>Bacillati</taxon>
        <taxon>Actinomycetota</taxon>
        <taxon>Actinomycetes</taxon>
        <taxon>Mycobacteriales</taxon>
        <taxon>Corynebacteriaceae</taxon>
        <taxon>Corynebacterium</taxon>
    </lineage>
</organism>